<dbReference type="InterPro" id="IPR029059">
    <property type="entry name" value="AB_hydrolase_5"/>
</dbReference>
<reference evidence="2 3" key="1">
    <citation type="submission" date="2017-05" db="EMBL/GenBank/DDBJ databases">
        <authorList>
            <person name="Varghese N."/>
            <person name="Submissions S."/>
        </authorList>
    </citation>
    <scope>NUCLEOTIDE SEQUENCE [LARGE SCALE GENOMIC DNA]</scope>
    <source>
        <strain evidence="2 3">DSM 21194</strain>
    </source>
</reference>
<dbReference type="RefSeq" id="WP_142713558.1">
    <property type="nucleotide sequence ID" value="NZ_FXTH01000004.1"/>
</dbReference>
<name>A0A521BUD0_9BACT</name>
<feature type="domain" description="Alpha/beta hydrolase fold-5" evidence="1">
    <location>
        <begin position="5"/>
        <end position="80"/>
    </location>
</feature>
<proteinExistence type="predicted"/>
<protein>
    <submittedName>
        <fullName evidence="2">Alpha/beta hydrolase family protein</fullName>
    </submittedName>
</protein>
<dbReference type="Pfam" id="PF12695">
    <property type="entry name" value="Abhydrolase_5"/>
    <property type="match status" value="1"/>
</dbReference>
<evidence type="ECO:0000313" key="3">
    <source>
        <dbReference type="Proteomes" id="UP000317593"/>
    </source>
</evidence>
<dbReference type="GO" id="GO:0016787">
    <property type="term" value="F:hydrolase activity"/>
    <property type="evidence" value="ECO:0007669"/>
    <property type="project" value="UniProtKB-KW"/>
</dbReference>
<keyword evidence="2" id="KW-0378">Hydrolase</keyword>
<dbReference type="Proteomes" id="UP000317593">
    <property type="component" value="Unassembled WGS sequence"/>
</dbReference>
<dbReference type="EMBL" id="FXTH01000004">
    <property type="protein sequence ID" value="SMO50685.1"/>
    <property type="molecule type" value="Genomic_DNA"/>
</dbReference>
<organism evidence="2 3">
    <name type="scientific">Fodinibius sediminis</name>
    <dbReference type="NCBI Taxonomy" id="1214077"/>
    <lineage>
        <taxon>Bacteria</taxon>
        <taxon>Pseudomonadati</taxon>
        <taxon>Balneolota</taxon>
        <taxon>Balneolia</taxon>
        <taxon>Balneolales</taxon>
        <taxon>Balneolaceae</taxon>
        <taxon>Fodinibius</taxon>
    </lineage>
</organism>
<dbReference type="AlphaFoldDB" id="A0A521BUD0"/>
<gene>
    <name evidence="2" type="ORF">SAMN06265218_10432</name>
</gene>
<keyword evidence="3" id="KW-1185">Reference proteome</keyword>
<dbReference type="OrthoDB" id="59888at2"/>
<evidence type="ECO:0000313" key="2">
    <source>
        <dbReference type="EMBL" id="SMO50685.1"/>
    </source>
</evidence>
<sequence>MWERSHPRELGLSDLDIEVTRIYGSNDGLASKKEIYQFAVNLTANTHCVRIAGGNYRQISYYGYQIGDGPADIPRKRQQEIMVDAIIRQLNRVHSK</sequence>
<accession>A0A521BUD0</accession>
<evidence type="ECO:0000259" key="1">
    <source>
        <dbReference type="Pfam" id="PF12695"/>
    </source>
</evidence>